<evidence type="ECO:0000313" key="1">
    <source>
        <dbReference type="EMBL" id="EDR01657.1"/>
    </source>
</evidence>
<keyword evidence="2" id="KW-1185">Reference proteome</keyword>
<organism evidence="2">
    <name type="scientific">Laccaria bicolor (strain S238N-H82 / ATCC MYA-4686)</name>
    <name type="common">Bicoloured deceiver</name>
    <name type="synonym">Laccaria laccata var. bicolor</name>
    <dbReference type="NCBI Taxonomy" id="486041"/>
    <lineage>
        <taxon>Eukaryota</taxon>
        <taxon>Fungi</taxon>
        <taxon>Dikarya</taxon>
        <taxon>Basidiomycota</taxon>
        <taxon>Agaricomycotina</taxon>
        <taxon>Agaricomycetes</taxon>
        <taxon>Agaricomycetidae</taxon>
        <taxon>Agaricales</taxon>
        <taxon>Agaricineae</taxon>
        <taxon>Hydnangiaceae</taxon>
        <taxon>Laccaria</taxon>
    </lineage>
</organism>
<dbReference type="InParanoid" id="B0DUR4"/>
<dbReference type="KEGG" id="lbc:LACBIDRAFT_333065"/>
<dbReference type="Proteomes" id="UP000001194">
    <property type="component" value="Unassembled WGS sequence"/>
</dbReference>
<gene>
    <name evidence="1" type="ORF">LACBIDRAFT_333065</name>
</gene>
<dbReference type="EMBL" id="DS547137">
    <property type="protein sequence ID" value="EDR01657.1"/>
    <property type="molecule type" value="Genomic_DNA"/>
</dbReference>
<evidence type="ECO:0000313" key="2">
    <source>
        <dbReference type="Proteomes" id="UP000001194"/>
    </source>
</evidence>
<dbReference type="AlphaFoldDB" id="B0DUR4"/>
<dbReference type="RefSeq" id="XP_001887733.1">
    <property type="nucleotide sequence ID" value="XM_001887698.1"/>
</dbReference>
<proteinExistence type="predicted"/>
<reference evidence="1 2" key="1">
    <citation type="journal article" date="2008" name="Nature">
        <title>The genome of Laccaria bicolor provides insights into mycorrhizal symbiosis.</title>
        <authorList>
            <person name="Martin F."/>
            <person name="Aerts A."/>
            <person name="Ahren D."/>
            <person name="Brun A."/>
            <person name="Danchin E.G.J."/>
            <person name="Duchaussoy F."/>
            <person name="Gibon J."/>
            <person name="Kohler A."/>
            <person name="Lindquist E."/>
            <person name="Pereda V."/>
            <person name="Salamov A."/>
            <person name="Shapiro H.J."/>
            <person name="Wuyts J."/>
            <person name="Blaudez D."/>
            <person name="Buee M."/>
            <person name="Brokstein P."/>
            <person name="Canbaeck B."/>
            <person name="Cohen D."/>
            <person name="Courty P.E."/>
            <person name="Coutinho P.M."/>
            <person name="Delaruelle C."/>
            <person name="Detter J.C."/>
            <person name="Deveau A."/>
            <person name="DiFazio S."/>
            <person name="Duplessis S."/>
            <person name="Fraissinet-Tachet L."/>
            <person name="Lucic E."/>
            <person name="Frey-Klett P."/>
            <person name="Fourrey C."/>
            <person name="Feussner I."/>
            <person name="Gay G."/>
            <person name="Grimwood J."/>
            <person name="Hoegger P.J."/>
            <person name="Jain P."/>
            <person name="Kilaru S."/>
            <person name="Labbe J."/>
            <person name="Lin Y.C."/>
            <person name="Legue V."/>
            <person name="Le Tacon F."/>
            <person name="Marmeisse R."/>
            <person name="Melayah D."/>
            <person name="Montanini B."/>
            <person name="Muratet M."/>
            <person name="Nehls U."/>
            <person name="Niculita-Hirzel H."/>
            <person name="Oudot-Le Secq M.P."/>
            <person name="Peter M."/>
            <person name="Quesneville H."/>
            <person name="Rajashekar B."/>
            <person name="Reich M."/>
            <person name="Rouhier N."/>
            <person name="Schmutz J."/>
            <person name="Yin T."/>
            <person name="Chalot M."/>
            <person name="Henrissat B."/>
            <person name="Kuees U."/>
            <person name="Lucas S."/>
            <person name="Van de Peer Y."/>
            <person name="Podila G.K."/>
            <person name="Polle A."/>
            <person name="Pukkila P.J."/>
            <person name="Richardson P.M."/>
            <person name="Rouze P."/>
            <person name="Sanders I.R."/>
            <person name="Stajich J.E."/>
            <person name="Tunlid A."/>
            <person name="Tuskan G."/>
            <person name="Grigoriev I.V."/>
        </authorList>
    </citation>
    <scope>NUCLEOTIDE SEQUENCE [LARGE SCALE GENOMIC DNA]</scope>
    <source>
        <strain evidence="2">S238N-H82 / ATCC MYA-4686</strain>
    </source>
</reference>
<protein>
    <submittedName>
        <fullName evidence="1">Predicted protein</fullName>
    </submittedName>
</protein>
<accession>B0DUR4</accession>
<name>B0DUR4_LACBS</name>
<sequence length="143" mass="16043">MFLQSSSSYLRKGVNHIWLAEWKKGCGKLQPQAEIELAKEYVDDPSDGRYGRHVTDENGCSAGPNGDGQLPVRPVRRPVYDGDVVRAACRTRGIEAGRWLSSLSGLKPQCHPAKQIWGVDKQRQIVMIKFSELKDFMAHLSSF</sequence>
<dbReference type="GeneID" id="6083354"/>
<dbReference type="HOGENOM" id="CLU_1806501_0_0_1"/>